<protein>
    <submittedName>
        <fullName evidence="1">Gliding motility protein GldC</fullName>
    </submittedName>
</protein>
<reference evidence="1 2" key="1">
    <citation type="submission" date="2018-07" db="EMBL/GenBank/DDBJ databases">
        <title>Genome analysis of Runella aurantiaca.</title>
        <authorList>
            <person name="Yang X."/>
        </authorList>
    </citation>
    <scope>NUCLEOTIDE SEQUENCE [LARGE SCALE GENOMIC DNA]</scope>
    <source>
        <strain evidence="1 2">YX9</strain>
    </source>
</reference>
<accession>A0A369I9M4</accession>
<gene>
    <name evidence="1" type="primary">gldC</name>
    <name evidence="1" type="ORF">DVG78_23715</name>
</gene>
<dbReference type="Proteomes" id="UP000253141">
    <property type="component" value="Unassembled WGS sequence"/>
</dbReference>
<dbReference type="NCBIfam" id="TIGR03515">
    <property type="entry name" value="GldC"/>
    <property type="match status" value="1"/>
</dbReference>
<keyword evidence="2" id="KW-1185">Reference proteome</keyword>
<dbReference type="InterPro" id="IPR019854">
    <property type="entry name" value="Motility-assoc_prot_GldC"/>
</dbReference>
<dbReference type="OrthoDB" id="893422at2"/>
<organism evidence="1 2">
    <name type="scientific">Runella aurantiaca</name>
    <dbReference type="NCBI Taxonomy" id="2282308"/>
    <lineage>
        <taxon>Bacteria</taxon>
        <taxon>Pseudomonadati</taxon>
        <taxon>Bacteroidota</taxon>
        <taxon>Cytophagia</taxon>
        <taxon>Cytophagales</taxon>
        <taxon>Spirosomataceae</taxon>
        <taxon>Runella</taxon>
    </lineage>
</organism>
<evidence type="ECO:0000313" key="2">
    <source>
        <dbReference type="Proteomes" id="UP000253141"/>
    </source>
</evidence>
<comment type="caution">
    <text evidence="1">The sequence shown here is derived from an EMBL/GenBank/DDBJ whole genome shotgun (WGS) entry which is preliminary data.</text>
</comment>
<dbReference type="AlphaFoldDB" id="A0A369I9M4"/>
<proteinExistence type="predicted"/>
<dbReference type="EMBL" id="QPIW01000027">
    <property type="protein sequence ID" value="RDB03356.1"/>
    <property type="molecule type" value="Genomic_DNA"/>
</dbReference>
<name>A0A369I9M4_9BACT</name>
<dbReference type="RefSeq" id="WP_114463514.1">
    <property type="nucleotide sequence ID" value="NZ_QPIW01000027.1"/>
</dbReference>
<sequence>MAQKEIKFTIEQDEEKIPEKIYWEATDNPNEGLEETKAIAVGVWDHFHRGTLFIPLWSKDMEVLDMKRFCIEMLGCVADTLRNATGDEIMAAEIDEVGMALSKRLQKEMQAVQQQGQ</sequence>
<evidence type="ECO:0000313" key="1">
    <source>
        <dbReference type="EMBL" id="RDB03356.1"/>
    </source>
</evidence>
<dbReference type="Pfam" id="PF19937">
    <property type="entry name" value="GldC-like"/>
    <property type="match status" value="1"/>
</dbReference>